<name>A0A061B6M0_RHOTO</name>
<dbReference type="CDD" id="cd15465">
    <property type="entry name" value="bS6_mito"/>
    <property type="match status" value="1"/>
</dbReference>
<dbReference type="NCBIfam" id="TIGR00166">
    <property type="entry name" value="S6"/>
    <property type="match status" value="1"/>
</dbReference>
<organism evidence="2">
    <name type="scientific">Rhodotorula toruloides</name>
    <name type="common">Yeast</name>
    <name type="synonym">Rhodosporidium toruloides</name>
    <dbReference type="NCBI Taxonomy" id="5286"/>
    <lineage>
        <taxon>Eukaryota</taxon>
        <taxon>Fungi</taxon>
        <taxon>Dikarya</taxon>
        <taxon>Basidiomycota</taxon>
        <taxon>Pucciniomycotina</taxon>
        <taxon>Microbotryomycetes</taxon>
        <taxon>Sporidiobolales</taxon>
        <taxon>Sporidiobolaceae</taxon>
        <taxon>Rhodotorula</taxon>
    </lineage>
</organism>
<sequence>MPLYELVCITKHHLTLTPIHSLMRTTTQLITQNGGVVRNLDFWGTRNLPQRMKVGRRRGGGGEGEGEFVGDYWTLRFDASPPLVNALNARLRLNPSVLRWTALRLGSKLEQVAGMGEEKTVSFEREMPGWMRGGAEVEEGVREAREWKDL</sequence>
<dbReference type="AlphaFoldDB" id="A0A061B6M0"/>
<dbReference type="GO" id="GO:0006412">
    <property type="term" value="P:translation"/>
    <property type="evidence" value="ECO:0007669"/>
    <property type="project" value="InterPro"/>
</dbReference>
<evidence type="ECO:0000256" key="1">
    <source>
        <dbReference type="ARBA" id="ARBA00009512"/>
    </source>
</evidence>
<dbReference type="SUPFAM" id="SSF54995">
    <property type="entry name" value="Ribosomal protein S6"/>
    <property type="match status" value="1"/>
</dbReference>
<dbReference type="GO" id="GO:0003735">
    <property type="term" value="F:structural constituent of ribosome"/>
    <property type="evidence" value="ECO:0007669"/>
    <property type="project" value="InterPro"/>
</dbReference>
<dbReference type="Gene3D" id="3.30.70.60">
    <property type="match status" value="1"/>
</dbReference>
<protein>
    <submittedName>
        <fullName evidence="2">RHTO0S07e00584g1_1</fullName>
    </submittedName>
</protein>
<gene>
    <name evidence="2" type="ORF">RHTO0S_07e00584g</name>
</gene>
<accession>A0A061B6M0</accession>
<dbReference type="GO" id="GO:0005763">
    <property type="term" value="C:mitochondrial small ribosomal subunit"/>
    <property type="evidence" value="ECO:0007669"/>
    <property type="project" value="TreeGrafter"/>
</dbReference>
<dbReference type="InterPro" id="IPR000529">
    <property type="entry name" value="Ribosomal_bS6"/>
</dbReference>
<dbReference type="EMBL" id="LK052942">
    <property type="protein sequence ID" value="CDR42532.1"/>
    <property type="molecule type" value="Genomic_DNA"/>
</dbReference>
<dbReference type="Pfam" id="PF01250">
    <property type="entry name" value="Ribosomal_S6"/>
    <property type="match status" value="1"/>
</dbReference>
<comment type="similarity">
    <text evidence="1">Belongs to the bacterial ribosomal protein bS6 family.</text>
</comment>
<reference evidence="2" key="1">
    <citation type="journal article" date="2014" name="Genome Announc.">
        <title>Draft genome sequence of Rhodosporidium toruloides CECT1137, an oleaginous yeast of biotechnological interest.</title>
        <authorList>
            <person name="Morin N."/>
            <person name="Calcas X."/>
            <person name="Devillers H."/>
            <person name="Durrens P."/>
            <person name="Sherman D.J."/>
            <person name="Nicaud J.-M."/>
            <person name="Neuveglise C."/>
        </authorList>
    </citation>
    <scope>NUCLEOTIDE SEQUENCE</scope>
    <source>
        <strain evidence="2">CECT1137</strain>
    </source>
</reference>
<dbReference type="InterPro" id="IPR014717">
    <property type="entry name" value="Transl_elong_EF1B/ribsomal_bS6"/>
</dbReference>
<proteinExistence type="inferred from homology"/>
<dbReference type="PANTHER" id="PTHR21011:SF1">
    <property type="entry name" value="SMALL RIBOSOMAL SUBUNIT PROTEIN BS6M"/>
    <property type="match status" value="1"/>
</dbReference>
<dbReference type="GO" id="GO:0070181">
    <property type="term" value="F:small ribosomal subunit rRNA binding"/>
    <property type="evidence" value="ECO:0007669"/>
    <property type="project" value="TreeGrafter"/>
</dbReference>
<evidence type="ECO:0000313" key="2">
    <source>
        <dbReference type="EMBL" id="CDR42532.1"/>
    </source>
</evidence>
<dbReference type="PANTHER" id="PTHR21011">
    <property type="entry name" value="MITOCHONDRIAL 28S RIBOSOMAL PROTEIN S6"/>
    <property type="match status" value="1"/>
</dbReference>
<dbReference type="InterPro" id="IPR035980">
    <property type="entry name" value="Ribosomal_bS6_sf"/>
</dbReference>
<dbReference type="OrthoDB" id="10259681at2759"/>